<dbReference type="SUPFAM" id="SSF52540">
    <property type="entry name" value="P-loop containing nucleoside triphosphate hydrolases"/>
    <property type="match status" value="1"/>
</dbReference>
<dbReference type="AlphaFoldDB" id="A0AAN9KRV8"/>
<protein>
    <submittedName>
        <fullName evidence="1">Uncharacterized protein</fullName>
    </submittedName>
</protein>
<dbReference type="InterPro" id="IPR027417">
    <property type="entry name" value="P-loop_NTPase"/>
</dbReference>
<dbReference type="PANTHER" id="PTHR33477:SF2">
    <property type="entry name" value="2-PHOSPHOGLYCERATE KINASE"/>
    <property type="match status" value="1"/>
</dbReference>
<dbReference type="Gene3D" id="3.40.50.300">
    <property type="entry name" value="P-loop containing nucleotide triphosphate hydrolases"/>
    <property type="match status" value="1"/>
</dbReference>
<sequence>MVSVLRTQLLGLCFNSLLFYFKGMIHTQIRAKRVSLFQLSPFLFQTNEPYTELGQNVDFQAHFQFVGQQPCSSTWFHHQRVPLVILVCGTTCVGKSTIAIQLAQRLNLPDVLQVDMVYELLHTSTEYVLNFISSQSYCAPLASTPVWARDFSSSEELITEFCRECRVVRKGVSTDQVDAVSNPMASMNLIGSISGHKDAPLKELETDRTISKEKSGPKPIIVPTVLRMAEFDQKGLTVVNVSATTFPQTLDWLHGYLLQHVLRNETSRICLMMVACKDRKASGFNCSCSTENM</sequence>
<dbReference type="EMBL" id="JAYMYQ010000007">
    <property type="protein sequence ID" value="KAK7321133.1"/>
    <property type="molecule type" value="Genomic_DNA"/>
</dbReference>
<accession>A0AAN9KRV8</accession>
<name>A0AAN9KRV8_CANGL</name>
<reference evidence="1 2" key="1">
    <citation type="submission" date="2024-01" db="EMBL/GenBank/DDBJ databases">
        <title>The genomes of 5 underutilized Papilionoideae crops provide insights into root nodulation and disease resistanc.</title>
        <authorList>
            <person name="Jiang F."/>
        </authorList>
    </citation>
    <scope>NUCLEOTIDE SEQUENCE [LARGE SCALE GENOMIC DNA]</scope>
    <source>
        <strain evidence="1">LVBAO_FW01</strain>
        <tissue evidence="1">Leaves</tissue>
    </source>
</reference>
<evidence type="ECO:0000313" key="1">
    <source>
        <dbReference type="EMBL" id="KAK7321133.1"/>
    </source>
</evidence>
<organism evidence="1 2">
    <name type="scientific">Canavalia gladiata</name>
    <name type="common">Sword bean</name>
    <name type="synonym">Dolichos gladiatus</name>
    <dbReference type="NCBI Taxonomy" id="3824"/>
    <lineage>
        <taxon>Eukaryota</taxon>
        <taxon>Viridiplantae</taxon>
        <taxon>Streptophyta</taxon>
        <taxon>Embryophyta</taxon>
        <taxon>Tracheophyta</taxon>
        <taxon>Spermatophyta</taxon>
        <taxon>Magnoliopsida</taxon>
        <taxon>eudicotyledons</taxon>
        <taxon>Gunneridae</taxon>
        <taxon>Pentapetalae</taxon>
        <taxon>rosids</taxon>
        <taxon>fabids</taxon>
        <taxon>Fabales</taxon>
        <taxon>Fabaceae</taxon>
        <taxon>Papilionoideae</taxon>
        <taxon>50 kb inversion clade</taxon>
        <taxon>NPAAA clade</taxon>
        <taxon>indigoferoid/millettioid clade</taxon>
        <taxon>Phaseoleae</taxon>
        <taxon>Canavalia</taxon>
    </lineage>
</organism>
<proteinExistence type="predicted"/>
<gene>
    <name evidence="1" type="ORF">VNO77_31423</name>
</gene>
<comment type="caution">
    <text evidence="1">The sequence shown here is derived from an EMBL/GenBank/DDBJ whole genome shotgun (WGS) entry which is preliminary data.</text>
</comment>
<dbReference type="Proteomes" id="UP001367508">
    <property type="component" value="Unassembled WGS sequence"/>
</dbReference>
<evidence type="ECO:0000313" key="2">
    <source>
        <dbReference type="Proteomes" id="UP001367508"/>
    </source>
</evidence>
<dbReference type="PANTHER" id="PTHR33477">
    <property type="entry name" value="P-LOOP NTPASE DOMAIN-CONTAINING PROTEIN LPA1 HOMOLOG 1"/>
    <property type="match status" value="1"/>
</dbReference>
<keyword evidence="2" id="KW-1185">Reference proteome</keyword>